<dbReference type="SUPFAM" id="SSF81271">
    <property type="entry name" value="TGS-like"/>
    <property type="match status" value="1"/>
</dbReference>
<gene>
    <name evidence="8" type="ORF">FF36_00784</name>
</gene>
<dbReference type="InterPro" id="IPR033655">
    <property type="entry name" value="TGS_RelA/SpoT"/>
</dbReference>
<dbReference type="CDD" id="cd00077">
    <property type="entry name" value="HDc"/>
    <property type="match status" value="1"/>
</dbReference>
<dbReference type="Gene3D" id="3.30.70.260">
    <property type="match status" value="1"/>
</dbReference>
<dbReference type="Pfam" id="PF13328">
    <property type="entry name" value="HD_4"/>
    <property type="match status" value="1"/>
</dbReference>
<dbReference type="Gene3D" id="3.10.20.30">
    <property type="match status" value="1"/>
</dbReference>
<dbReference type="Pfam" id="PF04607">
    <property type="entry name" value="RelA_SpoT"/>
    <property type="match status" value="1"/>
</dbReference>
<proteinExistence type="inferred from homology"/>
<dbReference type="SMART" id="SM00471">
    <property type="entry name" value="HDc"/>
    <property type="match status" value="1"/>
</dbReference>
<dbReference type="PROSITE" id="PS51671">
    <property type="entry name" value="ACT"/>
    <property type="match status" value="1"/>
</dbReference>
<organism evidence="8 9">
    <name type="scientific">Frankia torreyi</name>
    <dbReference type="NCBI Taxonomy" id="1856"/>
    <lineage>
        <taxon>Bacteria</taxon>
        <taxon>Bacillati</taxon>
        <taxon>Actinomycetota</taxon>
        <taxon>Actinomycetes</taxon>
        <taxon>Frankiales</taxon>
        <taxon>Frankiaceae</taxon>
        <taxon>Frankia</taxon>
    </lineage>
</organism>
<dbReference type="PANTHER" id="PTHR21262:SF31">
    <property type="entry name" value="GTP PYROPHOSPHOKINASE"/>
    <property type="match status" value="1"/>
</dbReference>
<dbReference type="FunFam" id="1.10.3210.10:FF:000001">
    <property type="entry name" value="GTP pyrophosphokinase RelA"/>
    <property type="match status" value="1"/>
</dbReference>
<dbReference type="InterPro" id="IPR004095">
    <property type="entry name" value="TGS"/>
</dbReference>
<dbReference type="SMART" id="SM00954">
    <property type="entry name" value="RelA_SpoT"/>
    <property type="match status" value="1"/>
</dbReference>
<dbReference type="Pfam" id="PF02824">
    <property type="entry name" value="TGS"/>
    <property type="match status" value="1"/>
</dbReference>
<protein>
    <submittedName>
        <fullName evidence="8">(P)ppGpp synthetase, RelA/SpoT family</fullName>
        <ecNumber evidence="8">2.7.6.5</ecNumber>
    </submittedName>
</protein>
<dbReference type="InterPro" id="IPR012675">
    <property type="entry name" value="Beta-grasp_dom_sf"/>
</dbReference>
<evidence type="ECO:0000259" key="7">
    <source>
        <dbReference type="PROSITE" id="PS51880"/>
    </source>
</evidence>
<keyword evidence="9" id="KW-1185">Reference proteome</keyword>
<sequence>MPEAAPVTTGASSPAVAPSREPRSAGDGARPAPSGPDRGSTPRDQAVREPAGPQPASRETRGAAEAPARVPAGQTGPPPAAAPADDGSPVVPRLGHESPPLPRRVRGRLSRLSTHRATPSSALDPVLRGLLANHPRADIDQVQQAFEVADAAHAGQVRFSGHPYITHPIAVASILADLGMDTPTLSAALLHDTLEETSLSAEAIRETFGDQIALIVDAVSKLNRVKVGEAAQAAQAETIRRMVVAMARDPRALVVKLADRLHNMRTLRFLPEHKQERKARETLEVYAPLAHRLGMNSLKWELEDLAFAALYPKRYDEIVRLVADRAPSRDVYLAEVIGQVQAGLRDARIRAVVSGRPKHYYSIYQKMVVRGRSFDDIYDLVGIRVLVDSVRDCYATLGTVHANWKPIPGRFKDYIAMPKFNMYQSLHTTVIGPEGKPVELQIRTHAMHNRAEYGIAAHWKYKEDGVAARPSAGVVDGGGRSARRRGSPEPDLMSWLRQVLDWQRETADPGEFLDSLRFAAETDEVFVFTPKGDVIPLPAGSTSVDFAYAVHTDVGHHCVGARINGRLAALDTELDNGDTVEVFTSRAHSAGPSEDWLMFVRSSRARAKIRQWHARERREDAIVAGRDAIGRAMRRHGLPLSRLMSGDALLNLAKDLRYADVAALYAAVGENHVSAPAVVSKLLVALGGPEGAEEDAGETELPIRTLRRSTGEPGVLVTGAPDVWTKLARCCTPMPGDDIAGFVTRGKGVSVHRTDCSNLTGLRGGPHDRLVEVEWAPSSGSVFLVVIQVEAQDRTKLLSDVTRVLSDRHVNILSASVATTRDSVAVSRFTFEMGDAKHLGHILSAVRSIDGVYDCFRVTSGVQV</sequence>
<dbReference type="CDD" id="cd05399">
    <property type="entry name" value="NT_Rel-Spo_like"/>
    <property type="match status" value="1"/>
</dbReference>
<feature type="domain" description="TGS" evidence="7">
    <location>
        <begin position="523"/>
        <end position="584"/>
    </location>
</feature>
<dbReference type="InterPro" id="IPR012676">
    <property type="entry name" value="TGS-like"/>
</dbReference>
<dbReference type="InterPro" id="IPR002912">
    <property type="entry name" value="ACT_dom"/>
</dbReference>
<dbReference type="Gene3D" id="3.30.460.10">
    <property type="entry name" value="Beta Polymerase, domain 2"/>
    <property type="match status" value="1"/>
</dbReference>
<dbReference type="OrthoDB" id="9805041at2"/>
<reference evidence="8 9" key="2">
    <citation type="journal article" date="2016" name="Genome Announc.">
        <title>Permanent Draft Genome Sequences for Two Variants of Frankia sp. Strain CpI1, the First Frankia Strain Isolated from Root Nodules of Comptonia peregrina.</title>
        <authorList>
            <person name="Oshone R."/>
            <person name="Hurst S.G.IV."/>
            <person name="Abebe-Akele F."/>
            <person name="Simpson S."/>
            <person name="Morris K."/>
            <person name="Thomas W.K."/>
            <person name="Tisa L.S."/>
        </authorList>
    </citation>
    <scope>NUCLEOTIDE SEQUENCE [LARGE SCALE GENOMIC DNA]</scope>
    <source>
        <strain evidence="9">CpI1-S</strain>
    </source>
</reference>
<dbReference type="PANTHER" id="PTHR21262">
    <property type="entry name" value="GUANOSINE-3',5'-BIS DIPHOSPHATE 3'-PYROPHOSPHOHYDROLASE"/>
    <property type="match status" value="1"/>
</dbReference>
<dbReference type="SUPFAM" id="SSF81301">
    <property type="entry name" value="Nucleotidyltransferase"/>
    <property type="match status" value="1"/>
</dbReference>
<dbReference type="Proteomes" id="UP000032545">
    <property type="component" value="Unassembled WGS sequence"/>
</dbReference>
<dbReference type="EC" id="2.7.6.5" evidence="8"/>
<dbReference type="InterPro" id="IPR003607">
    <property type="entry name" value="HD/PDEase_dom"/>
</dbReference>
<feature type="region of interest" description="Disordered" evidence="4">
    <location>
        <begin position="1"/>
        <end position="120"/>
    </location>
</feature>
<dbReference type="NCBIfam" id="TIGR00691">
    <property type="entry name" value="spoT_relA"/>
    <property type="match status" value="1"/>
</dbReference>
<dbReference type="CDD" id="cd01668">
    <property type="entry name" value="TGS_RSH"/>
    <property type="match status" value="1"/>
</dbReference>
<evidence type="ECO:0000313" key="9">
    <source>
        <dbReference type="Proteomes" id="UP000032545"/>
    </source>
</evidence>
<evidence type="ECO:0000256" key="3">
    <source>
        <dbReference type="RuleBase" id="RU003847"/>
    </source>
</evidence>
<evidence type="ECO:0000256" key="1">
    <source>
        <dbReference type="ARBA" id="ARBA00004976"/>
    </source>
</evidence>
<comment type="catalytic activity">
    <reaction evidence="2">
        <text>GTP + ATP = guanosine 3'-diphosphate 5'-triphosphate + AMP</text>
        <dbReference type="Rhea" id="RHEA:22088"/>
        <dbReference type="ChEBI" id="CHEBI:30616"/>
        <dbReference type="ChEBI" id="CHEBI:37565"/>
        <dbReference type="ChEBI" id="CHEBI:142410"/>
        <dbReference type="ChEBI" id="CHEBI:456215"/>
        <dbReference type="EC" id="2.7.6.5"/>
    </reaction>
</comment>
<evidence type="ECO:0000256" key="4">
    <source>
        <dbReference type="SAM" id="MobiDB-lite"/>
    </source>
</evidence>
<keyword evidence="8" id="KW-0808">Transferase</keyword>
<dbReference type="FunFam" id="3.30.460.10:FF:000001">
    <property type="entry name" value="GTP pyrophosphokinase RelA"/>
    <property type="match status" value="1"/>
</dbReference>
<dbReference type="FunFam" id="3.10.20.30:FF:000002">
    <property type="entry name" value="GTP pyrophosphokinase (RelA/SpoT)"/>
    <property type="match status" value="1"/>
</dbReference>
<dbReference type="InterPro" id="IPR045865">
    <property type="entry name" value="ACT-like_dom_sf"/>
</dbReference>
<dbReference type="CDD" id="cd04876">
    <property type="entry name" value="ACT_RelA-SpoT"/>
    <property type="match status" value="1"/>
</dbReference>
<feature type="domain" description="HD" evidence="6">
    <location>
        <begin position="164"/>
        <end position="264"/>
    </location>
</feature>
<dbReference type="PATRIC" id="fig|1502723.3.peg.3354"/>
<feature type="compositionally biased region" description="Polar residues" evidence="4">
    <location>
        <begin position="111"/>
        <end position="120"/>
    </location>
</feature>
<dbReference type="InterPro" id="IPR043519">
    <property type="entry name" value="NT_sf"/>
</dbReference>
<dbReference type="InterPro" id="IPR006674">
    <property type="entry name" value="HD_domain"/>
</dbReference>
<dbReference type="UniPathway" id="UPA00908">
    <property type="reaction ID" value="UER00884"/>
</dbReference>
<comment type="pathway">
    <text evidence="1">Purine metabolism; ppGpp biosynthesis; ppGpp from GTP: step 1/2.</text>
</comment>
<name>A0A0D8BMZ3_9ACTN</name>
<dbReference type="Gene3D" id="1.10.3210.10">
    <property type="entry name" value="Hypothetical protein af1432"/>
    <property type="match status" value="1"/>
</dbReference>
<dbReference type="RefSeq" id="WP_044883570.1">
    <property type="nucleotide sequence ID" value="NZ_JYFN01000004.1"/>
</dbReference>
<evidence type="ECO:0000313" key="8">
    <source>
        <dbReference type="EMBL" id="KJE24777.1"/>
    </source>
</evidence>
<dbReference type="PROSITE" id="PS51831">
    <property type="entry name" value="HD"/>
    <property type="match status" value="1"/>
</dbReference>
<evidence type="ECO:0000256" key="2">
    <source>
        <dbReference type="ARBA" id="ARBA00048244"/>
    </source>
</evidence>
<reference evidence="9" key="1">
    <citation type="submission" date="2015-02" db="EMBL/GenBank/DDBJ databases">
        <title>Draft Genome of Frankia sp. CpI1-S.</title>
        <authorList>
            <person name="Oshone R.T."/>
            <person name="Ngom M."/>
            <person name="Ghodhbane-Gtari F."/>
            <person name="Gtari M."/>
            <person name="Morris K."/>
            <person name="Thomas K."/>
            <person name="Sen A."/>
            <person name="Tisa L.S."/>
        </authorList>
    </citation>
    <scope>NUCLEOTIDE SEQUENCE [LARGE SCALE GENOMIC DNA]</scope>
    <source>
        <strain evidence="9">CpI1-S</strain>
    </source>
</reference>
<dbReference type="Pfam" id="PF13291">
    <property type="entry name" value="ACT_4"/>
    <property type="match status" value="1"/>
</dbReference>
<dbReference type="Pfam" id="PF19296">
    <property type="entry name" value="RelA_AH_RIS"/>
    <property type="match status" value="1"/>
</dbReference>
<dbReference type="PROSITE" id="PS51880">
    <property type="entry name" value="TGS"/>
    <property type="match status" value="1"/>
</dbReference>
<evidence type="ECO:0000259" key="6">
    <source>
        <dbReference type="PROSITE" id="PS51831"/>
    </source>
</evidence>
<comment type="similarity">
    <text evidence="3">Belongs to the relA/spoT family.</text>
</comment>
<dbReference type="SUPFAM" id="SSF55021">
    <property type="entry name" value="ACT-like"/>
    <property type="match status" value="1"/>
</dbReference>
<comment type="function">
    <text evidence="3">In eubacteria ppGpp (guanosine 3'-diphosphate 5'-diphosphate) is a mediator of the stringent response that coordinates a variety of cellular activities in response to changes in nutritional abundance.</text>
</comment>
<dbReference type="GO" id="GO:0005886">
    <property type="term" value="C:plasma membrane"/>
    <property type="evidence" value="ECO:0007669"/>
    <property type="project" value="TreeGrafter"/>
</dbReference>
<dbReference type="AlphaFoldDB" id="A0A0D8BMZ3"/>
<accession>A0A0D8BMZ3</accession>
<dbReference type="SUPFAM" id="SSF109604">
    <property type="entry name" value="HD-domain/PDEase-like"/>
    <property type="match status" value="1"/>
</dbReference>
<dbReference type="InterPro" id="IPR004811">
    <property type="entry name" value="RelA/Spo_fam"/>
</dbReference>
<dbReference type="EMBL" id="JYFN01000004">
    <property type="protein sequence ID" value="KJE24777.1"/>
    <property type="molecule type" value="Genomic_DNA"/>
</dbReference>
<dbReference type="GO" id="GO:0008728">
    <property type="term" value="F:GTP diphosphokinase activity"/>
    <property type="evidence" value="ECO:0007669"/>
    <property type="project" value="UniProtKB-EC"/>
</dbReference>
<dbReference type="GO" id="GO:0015970">
    <property type="term" value="P:guanosine tetraphosphate biosynthetic process"/>
    <property type="evidence" value="ECO:0007669"/>
    <property type="project" value="UniProtKB-UniPathway"/>
</dbReference>
<comment type="caution">
    <text evidence="8">The sequence shown here is derived from an EMBL/GenBank/DDBJ whole genome shotgun (WGS) entry which is preliminary data.</text>
</comment>
<feature type="domain" description="ACT" evidence="5">
    <location>
        <begin position="786"/>
        <end position="860"/>
    </location>
</feature>
<feature type="compositionally biased region" description="Low complexity" evidence="4">
    <location>
        <begin position="82"/>
        <end position="92"/>
    </location>
</feature>
<dbReference type="InterPro" id="IPR007685">
    <property type="entry name" value="RelA_SpoT"/>
</dbReference>
<evidence type="ECO:0000259" key="5">
    <source>
        <dbReference type="PROSITE" id="PS51671"/>
    </source>
</evidence>
<dbReference type="InterPro" id="IPR045600">
    <property type="entry name" value="RelA/SpoT_AH_RIS"/>
</dbReference>